<organism evidence="4 5">
    <name type="scientific">Pseudomonas putida</name>
    <name type="common">Arthrobacter siderocapsulatus</name>
    <dbReference type="NCBI Taxonomy" id="303"/>
    <lineage>
        <taxon>Bacteria</taxon>
        <taxon>Pseudomonadati</taxon>
        <taxon>Pseudomonadota</taxon>
        <taxon>Gammaproteobacteria</taxon>
        <taxon>Pseudomonadales</taxon>
        <taxon>Pseudomonadaceae</taxon>
        <taxon>Pseudomonas</taxon>
    </lineage>
</organism>
<dbReference type="GO" id="GO:0019867">
    <property type="term" value="C:outer membrane"/>
    <property type="evidence" value="ECO:0007669"/>
    <property type="project" value="InterPro"/>
</dbReference>
<dbReference type="SMART" id="SM00869">
    <property type="entry name" value="Autotransporter"/>
    <property type="match status" value="1"/>
</dbReference>
<evidence type="ECO:0000256" key="1">
    <source>
        <dbReference type="ARBA" id="ARBA00022729"/>
    </source>
</evidence>
<feature type="signal peptide" evidence="2">
    <location>
        <begin position="1"/>
        <end position="27"/>
    </location>
</feature>
<dbReference type="InterPro" id="IPR006315">
    <property type="entry name" value="OM_autotransptr_brl_dom"/>
</dbReference>
<protein>
    <submittedName>
        <fullName evidence="4">Autotransporter outer membrane beta-barrel domain-containing protein</fullName>
    </submittedName>
</protein>
<evidence type="ECO:0000313" key="4">
    <source>
        <dbReference type="EMBL" id="PHH43047.1"/>
    </source>
</evidence>
<dbReference type="InterPro" id="IPR011050">
    <property type="entry name" value="Pectin_lyase_fold/virulence"/>
</dbReference>
<dbReference type="Gene3D" id="2.40.128.130">
    <property type="entry name" value="Autotransporter beta-domain"/>
    <property type="match status" value="1"/>
</dbReference>
<dbReference type="InterPro" id="IPR004899">
    <property type="entry name" value="Pertactin_central"/>
</dbReference>
<dbReference type="InterPro" id="IPR036709">
    <property type="entry name" value="Autotransporte_beta_dom_sf"/>
</dbReference>
<gene>
    <name evidence="4" type="ORF">CRX57_23480</name>
</gene>
<comment type="caution">
    <text evidence="4">The sequence shown here is derived from an EMBL/GenBank/DDBJ whole genome shotgun (WGS) entry which is preliminary data.</text>
</comment>
<dbReference type="AlphaFoldDB" id="A0A2C5WBC2"/>
<dbReference type="InterPro" id="IPR005546">
    <property type="entry name" value="Autotransporte_beta"/>
</dbReference>
<dbReference type="Pfam" id="PF03212">
    <property type="entry name" value="Pertactin"/>
    <property type="match status" value="1"/>
</dbReference>
<dbReference type="PANTHER" id="PTHR35037:SF7">
    <property type="entry name" value="AUTOTRANSPORTER"/>
    <property type="match status" value="1"/>
</dbReference>
<dbReference type="InterPro" id="IPR051551">
    <property type="entry name" value="Autotransporter_adhesion"/>
</dbReference>
<dbReference type="Pfam" id="PF03797">
    <property type="entry name" value="Autotransporter"/>
    <property type="match status" value="1"/>
</dbReference>
<dbReference type="InterPro" id="IPR003991">
    <property type="entry name" value="Pertactin_virulence_factor"/>
</dbReference>
<dbReference type="PANTHER" id="PTHR35037">
    <property type="entry name" value="C-TERMINAL REGION OF AIDA-LIKE PROTEIN"/>
    <property type="match status" value="1"/>
</dbReference>
<feature type="domain" description="Autotransporter" evidence="3">
    <location>
        <begin position="498"/>
        <end position="766"/>
    </location>
</feature>
<reference evidence="5" key="1">
    <citation type="submission" date="2017-10" db="EMBL/GenBank/DDBJ databases">
        <title>FDA dAtabase for Regulatory Grade micrObial Sequences (FDA-ARGOS): Supporting development and validation of Infectious Disease Dx tests.</title>
        <authorList>
            <person name="Goldberg B."/>
            <person name="Campos J."/>
            <person name="Tallon L."/>
            <person name="Sadzewicz L."/>
            <person name="Ott S."/>
            <person name="Zhao X."/>
            <person name="Nagaraj S."/>
            <person name="Vavikolanu K."/>
            <person name="Aluvathingal J."/>
            <person name="Nadendla S."/>
            <person name="Geyer C."/>
            <person name="Sichtig H."/>
        </authorList>
    </citation>
    <scope>NUCLEOTIDE SEQUENCE [LARGE SCALE GENOMIC DNA]</scope>
    <source>
        <strain evidence="5">FDAARGOS_376</strain>
    </source>
</reference>
<dbReference type="PROSITE" id="PS51208">
    <property type="entry name" value="AUTOTRANSPORTER"/>
    <property type="match status" value="1"/>
</dbReference>
<sequence>MNKKHVSLQKNAAAGLFKMLVVLPAFFSTGGHSFAAVIVDNGNTLNIDASTPQSDYLVRNASVLNIAGASTQSLSVTSGSTLNINGATVNADSGLVGIRITGSTGDLTRAIVTSDFMGLAVNRSIGSTLSSKVTATDSQFKGGEIGAQVTGLSTLTLINSQVTGTGADSTGLNILGGDVRASANTVISGDKTGVTMGRDPSGLGNNSLRLDNASVEGRTGDAILVDKGINATLEVLNQSSLTGGNGNVLTVQGASTAGMSVSDSTLQGNVNVTGNSTANLTFDQGNMKGDVLVENGSTANVTLQNNSQLTGRLDKVNGVTVNSGSSWTLTGADTVGTLAMNGGTVRFGAQDVPDTFYQLNVGTLAGSPDGSSTFEMKGNFATGQHDFLNVTGVASGQFGLLVAASGLDALNPQQLTLVHTAAGDAQFALRGEHVDLGTWSYKLDRREVGEGGTEWFLDPTTKTISPGAKSVLALFNAPVTLLYAEAATLRSRMGELRFNGGDTGLWMRTYGNKYNISAASGVGYQQTQQGLSLGADTHLGDSLWVAGIMGGYSHTNLDVAQGTSGTVDSYYLGPYVTWMNKQSGYYFDALLKFNRFQSDTKVGMSDGTRAKGSYDSSGVSASAEFGRQIKLEDGYFIEPYGKLSTAVIQGRNFDLDNGMEADGDRSRSVLGEAGTTVGRNFNMGNGMVAQPYVRVAVQHEFINNNRVTVNADNQFNNDLSGTRGVLGAGVAVALTKDLQVYAGYDYSHGKYIKKPYDLNVGARWTW</sequence>
<dbReference type="PRINTS" id="PR01484">
    <property type="entry name" value="PRTACTNFAMLY"/>
</dbReference>
<name>A0A2C5WBC2_PSEPU</name>
<dbReference type="InterPro" id="IPR012332">
    <property type="entry name" value="Autotransporter_pectin_lyase_C"/>
</dbReference>
<proteinExistence type="predicted"/>
<keyword evidence="1 2" id="KW-0732">Signal</keyword>
<evidence type="ECO:0000313" key="5">
    <source>
        <dbReference type="Proteomes" id="UP000222460"/>
    </source>
</evidence>
<dbReference type="EMBL" id="PDKZ01000002">
    <property type="protein sequence ID" value="PHH43047.1"/>
    <property type="molecule type" value="Genomic_DNA"/>
</dbReference>
<evidence type="ECO:0000256" key="2">
    <source>
        <dbReference type="SAM" id="SignalP"/>
    </source>
</evidence>
<dbReference type="SUPFAM" id="SSF51126">
    <property type="entry name" value="Pectin lyase-like"/>
    <property type="match status" value="1"/>
</dbReference>
<dbReference type="Gene3D" id="2.160.20.20">
    <property type="match status" value="1"/>
</dbReference>
<evidence type="ECO:0000259" key="3">
    <source>
        <dbReference type="PROSITE" id="PS51208"/>
    </source>
</evidence>
<dbReference type="CDD" id="cd01343">
    <property type="entry name" value="PL1_Passenger_AT"/>
    <property type="match status" value="1"/>
</dbReference>
<dbReference type="SUPFAM" id="SSF103515">
    <property type="entry name" value="Autotransporter"/>
    <property type="match status" value="1"/>
</dbReference>
<accession>A0A2C5WBC2</accession>
<feature type="chain" id="PRO_5013197292" evidence="2">
    <location>
        <begin position="28"/>
        <end position="766"/>
    </location>
</feature>
<dbReference type="NCBIfam" id="TIGR01414">
    <property type="entry name" value="autotrans_barl"/>
    <property type="match status" value="1"/>
</dbReference>
<dbReference type="Proteomes" id="UP000222460">
    <property type="component" value="Unassembled WGS sequence"/>
</dbReference>